<evidence type="ECO:0000313" key="3">
    <source>
        <dbReference type="WBParaSite" id="MhA1_Contig2814.frz3.gene1"/>
    </source>
</evidence>
<reference evidence="3" key="1">
    <citation type="submission" date="2016-11" db="UniProtKB">
        <authorList>
            <consortium name="WormBaseParasite"/>
        </authorList>
    </citation>
    <scope>IDENTIFICATION</scope>
</reference>
<organism evidence="2 3">
    <name type="scientific">Meloidogyne hapla</name>
    <name type="common">Root-knot nematode worm</name>
    <dbReference type="NCBI Taxonomy" id="6305"/>
    <lineage>
        <taxon>Eukaryota</taxon>
        <taxon>Metazoa</taxon>
        <taxon>Ecdysozoa</taxon>
        <taxon>Nematoda</taxon>
        <taxon>Chromadorea</taxon>
        <taxon>Rhabditida</taxon>
        <taxon>Tylenchina</taxon>
        <taxon>Tylenchomorpha</taxon>
        <taxon>Tylenchoidea</taxon>
        <taxon>Meloidogynidae</taxon>
        <taxon>Meloidogyninae</taxon>
        <taxon>Meloidogyne</taxon>
    </lineage>
</organism>
<feature type="region of interest" description="Disordered" evidence="1">
    <location>
        <begin position="51"/>
        <end position="88"/>
    </location>
</feature>
<feature type="compositionally biased region" description="Low complexity" evidence="1">
    <location>
        <begin position="51"/>
        <end position="62"/>
    </location>
</feature>
<sequence length="164" mass="19373">MFTYWPPVRHCFNNCYYSSSSFSLPLRCAISLGDLPDQIFLQILDDQKKQINSNQSSSSTQSFPQFNKRKRINDEQLNERRDEEENDKRIVETLQKRKNQKSVGTQTINNITFKIEDEELEKDENCRIICSQIAFCLLDIADRWAKPQKEKGFFGWLQTKLFGF</sequence>
<accession>A0A1I8BKX4</accession>
<evidence type="ECO:0000256" key="1">
    <source>
        <dbReference type="SAM" id="MobiDB-lite"/>
    </source>
</evidence>
<dbReference type="WBParaSite" id="MhA1_Contig2814.frz3.gene1">
    <property type="protein sequence ID" value="MhA1_Contig2814.frz3.gene1"/>
    <property type="gene ID" value="MhA1_Contig2814.frz3.gene1"/>
</dbReference>
<evidence type="ECO:0000313" key="2">
    <source>
        <dbReference type="Proteomes" id="UP000095281"/>
    </source>
</evidence>
<protein>
    <submittedName>
        <fullName evidence="3">Uncharacterized protein</fullName>
    </submittedName>
</protein>
<keyword evidence="2" id="KW-1185">Reference proteome</keyword>
<dbReference type="Proteomes" id="UP000095281">
    <property type="component" value="Unplaced"/>
</dbReference>
<feature type="compositionally biased region" description="Basic and acidic residues" evidence="1">
    <location>
        <begin position="72"/>
        <end position="88"/>
    </location>
</feature>
<dbReference type="AlphaFoldDB" id="A0A1I8BKX4"/>
<proteinExistence type="predicted"/>
<name>A0A1I8BKX4_MELHA</name>